<dbReference type="OrthoDB" id="2403182at2759"/>
<evidence type="ECO:0000256" key="4">
    <source>
        <dbReference type="ARBA" id="ARBA00023212"/>
    </source>
</evidence>
<feature type="region of interest" description="Disordered" evidence="7">
    <location>
        <begin position="1133"/>
        <end position="1158"/>
    </location>
</feature>
<reference evidence="9 10" key="1">
    <citation type="submission" date="2020-04" db="EMBL/GenBank/DDBJ databases">
        <authorList>
            <person name="Alioto T."/>
            <person name="Alioto T."/>
            <person name="Gomez Garrido J."/>
        </authorList>
    </citation>
    <scope>NUCLEOTIDE SEQUENCE [LARGE SCALE GENOMIC DNA]</scope>
</reference>
<sequence length="1233" mass="138755">MPKDIEIVCGRYIGDDQPCFVIAEIGQNHQGDIEIAKQLIKTAKECGADCVKLQKSCLKEKFTTGALSRIYEGPNSWGKTYGEHKEHLEFNIKQIKELQDYAEKIVGIPFTASAMDWVSADELESLDVPFIKIGSGDTDNFPLLEHVAKKKRNLVLSTGMQELWVVEEAYNIITKHLASFVMLQCTSAYPTPPSEANLRVMEDYRARFPKAHIGLSCHEDGIAISIAAVALGAKVLERHITLKVNQHGNRSRNSRRADRRAADGADALRELLNELMLIRRLLHWRQQELFLTAKVDDGITALLLLVNMKPTRAPQTPGKKIPSRNNSKEKMVIKDPVEVFCRIRPVSVTDDGYIKVIDERTVQLATPDSSIGNKGTYKEIQYTFSRVFAEESEQKEVFDRVSLPLVENFLKGQNNLLFTYGVTGSGKTFTMTGTPKDPGILPRCLDVIFNSISGCQARKFTFIPDGMNGFDVQSDDAAREQEIKAGVADRTNRTRMDFPKTPRKRMAQWETASRMTENTRVSISDEDFVYSVFVTYVEIYNNSVYDLLDERADGLTKLKIVREGANRIMYVNGVQEVEVSSANEAFEVFCRGMKRKTIAQTNLNAESSRSHAIFSIRLVKAPYDSNGEEVLQNKESISVSQLSLVDLAGSERANRSQAKGQNLCEAGNINNSLLTLRKCFEMLRENQMNAGNGAPKMVPFRDSRLTYLFKSFFDGEGKVRMIVCVNPNPDDYEETLHVMKFAEMSQEVQVKRCLPTPRRPDVNFTPGRRRANQIFKEAAKRIEESGATQGESIPFDLNLVYSLGIPIDNTPLTDPNNEELIRSVMMVLESRVAKRRCLQQQFKSQIDQVRSSVVALEKDNISLKQENSSLRATIDQERSGRSLLEQKLVQSESQLVSIRLNLQGEREEKARLISRLEDLEMKLNQRKADTERTKLRMQEKLVNEKDKLERDMKTRFLAEQSNLKLENDLKEEKLRRVRHIVDNLDKNTPCRPTGRMTRLAAAKSEAELSSTSSNARSAATPNPKRGPAVSNQRHRRSRSAGGNERWLDHRPQTQSSKFLELQTIFQPNMPKRKSVSKLTDPKDVTDPATSKYCLTTQEQDSDGGLETKLYKGDVHPTVGGGAQVVLTDVEVLKQTSPTNPNVSPSRKRSANGNGKENGRLLPDELLSIVDPISCKCKDNTKLPRPSVTCLWLFDPLSEVESIFSRGDSQINDGHSAACYVISFNGQLIFCVLG</sequence>
<name>A0A8S1BPJ2_9INSE</name>
<dbReference type="Pfam" id="PF00225">
    <property type="entry name" value="Kinesin"/>
    <property type="match status" value="1"/>
</dbReference>
<dbReference type="SUPFAM" id="SSF51569">
    <property type="entry name" value="Aldolase"/>
    <property type="match status" value="1"/>
</dbReference>
<organism evidence="9 10">
    <name type="scientific">Cloeon dipterum</name>
    <dbReference type="NCBI Taxonomy" id="197152"/>
    <lineage>
        <taxon>Eukaryota</taxon>
        <taxon>Metazoa</taxon>
        <taxon>Ecdysozoa</taxon>
        <taxon>Arthropoda</taxon>
        <taxon>Hexapoda</taxon>
        <taxon>Insecta</taxon>
        <taxon>Pterygota</taxon>
        <taxon>Palaeoptera</taxon>
        <taxon>Ephemeroptera</taxon>
        <taxon>Pisciforma</taxon>
        <taxon>Baetidae</taxon>
        <taxon>Cloeon</taxon>
    </lineage>
</organism>
<dbReference type="SMART" id="SM00129">
    <property type="entry name" value="KISc"/>
    <property type="match status" value="1"/>
</dbReference>
<dbReference type="PANTHER" id="PTHR24115">
    <property type="entry name" value="KINESIN-RELATED"/>
    <property type="match status" value="1"/>
</dbReference>
<dbReference type="GO" id="GO:0016051">
    <property type="term" value="P:carbohydrate biosynthetic process"/>
    <property type="evidence" value="ECO:0007669"/>
    <property type="project" value="InterPro"/>
</dbReference>
<keyword evidence="2 5" id="KW-0547">Nucleotide-binding</keyword>
<dbReference type="SUPFAM" id="SSF52540">
    <property type="entry name" value="P-loop containing nucleoside triphosphate hydrolases"/>
    <property type="match status" value="1"/>
</dbReference>
<comment type="caution">
    <text evidence="9">The sequence shown here is derived from an EMBL/GenBank/DDBJ whole genome shotgun (WGS) entry which is preliminary data.</text>
</comment>
<dbReference type="Pfam" id="PF16540">
    <property type="entry name" value="MKLP1_Arf_bdg"/>
    <property type="match status" value="1"/>
</dbReference>
<evidence type="ECO:0000256" key="5">
    <source>
        <dbReference type="PROSITE-ProRule" id="PRU00283"/>
    </source>
</evidence>
<evidence type="ECO:0000313" key="10">
    <source>
        <dbReference type="Proteomes" id="UP000494165"/>
    </source>
</evidence>
<keyword evidence="3 5" id="KW-0067">ATP-binding</keyword>
<dbReference type="GO" id="GO:0003777">
    <property type="term" value="F:microtubule motor activity"/>
    <property type="evidence" value="ECO:0007669"/>
    <property type="project" value="InterPro"/>
</dbReference>
<keyword evidence="5" id="KW-0505">Motor protein</keyword>
<dbReference type="Gene3D" id="2.60.40.4330">
    <property type="entry name" value="Kinesin-like protein Kif23, Arf6-interacting domain"/>
    <property type="match status" value="1"/>
</dbReference>
<dbReference type="Gene3D" id="3.20.20.70">
    <property type="entry name" value="Aldolase class I"/>
    <property type="match status" value="1"/>
</dbReference>
<evidence type="ECO:0000313" key="9">
    <source>
        <dbReference type="EMBL" id="CAB3361312.1"/>
    </source>
</evidence>
<dbReference type="InterPro" id="IPR019821">
    <property type="entry name" value="Kinesin_motor_CS"/>
</dbReference>
<keyword evidence="4" id="KW-0206">Cytoskeleton</keyword>
<dbReference type="GO" id="GO:0005874">
    <property type="term" value="C:microtubule"/>
    <property type="evidence" value="ECO:0007669"/>
    <property type="project" value="TreeGrafter"/>
</dbReference>
<proteinExistence type="inferred from homology"/>
<feature type="domain" description="Kinesin motor" evidence="8">
    <location>
        <begin position="336"/>
        <end position="748"/>
    </location>
</feature>
<dbReference type="GO" id="GO:0005871">
    <property type="term" value="C:kinesin complex"/>
    <property type="evidence" value="ECO:0007669"/>
    <property type="project" value="TreeGrafter"/>
</dbReference>
<dbReference type="PANTHER" id="PTHR24115:SF600">
    <property type="entry name" value="KINESIN-LIKE PROTEIN KIF23"/>
    <property type="match status" value="1"/>
</dbReference>
<protein>
    <recommendedName>
        <fullName evidence="8">Kinesin motor domain-containing protein</fullName>
    </recommendedName>
</protein>
<dbReference type="PROSITE" id="PS00411">
    <property type="entry name" value="KINESIN_MOTOR_1"/>
    <property type="match status" value="1"/>
</dbReference>
<dbReference type="InterPro" id="IPR027640">
    <property type="entry name" value="Kinesin-like_fam"/>
</dbReference>
<feature type="coiled-coil region" evidence="6">
    <location>
        <begin position="902"/>
        <end position="947"/>
    </location>
</feature>
<accession>A0A8S1BPJ2</accession>
<feature type="region of interest" description="Disordered" evidence="7">
    <location>
        <begin position="985"/>
        <end position="1086"/>
    </location>
</feature>
<dbReference type="GO" id="GO:0016887">
    <property type="term" value="F:ATP hydrolysis activity"/>
    <property type="evidence" value="ECO:0007669"/>
    <property type="project" value="TreeGrafter"/>
</dbReference>
<dbReference type="InterPro" id="IPR013785">
    <property type="entry name" value="Aldolase_TIM"/>
</dbReference>
<comment type="subcellular location">
    <subcellularLocation>
        <location evidence="1">Cytoplasm</location>
        <location evidence="1">Cytoskeleton</location>
    </subcellularLocation>
</comment>
<dbReference type="GO" id="GO:0005524">
    <property type="term" value="F:ATP binding"/>
    <property type="evidence" value="ECO:0007669"/>
    <property type="project" value="UniProtKB-UniRule"/>
</dbReference>
<evidence type="ECO:0000256" key="3">
    <source>
        <dbReference type="ARBA" id="ARBA00022840"/>
    </source>
</evidence>
<comment type="similarity">
    <text evidence="5">Belongs to the TRAFAC class myosin-kinesin ATPase superfamily. Kinesin family.</text>
</comment>
<dbReference type="PROSITE" id="PS50067">
    <property type="entry name" value="KINESIN_MOTOR_2"/>
    <property type="match status" value="1"/>
</dbReference>
<dbReference type="InterPro" id="IPR027417">
    <property type="entry name" value="P-loop_NTPase"/>
</dbReference>
<dbReference type="InterPro" id="IPR001752">
    <property type="entry name" value="Kinesin_motor_dom"/>
</dbReference>
<dbReference type="InterPro" id="IPR036961">
    <property type="entry name" value="Kinesin_motor_dom_sf"/>
</dbReference>
<feature type="coiled-coil region" evidence="6">
    <location>
        <begin position="846"/>
        <end position="873"/>
    </location>
</feature>
<dbReference type="EMBL" id="CADEPI010000005">
    <property type="protein sequence ID" value="CAB3361312.1"/>
    <property type="molecule type" value="Genomic_DNA"/>
</dbReference>
<evidence type="ECO:0000259" key="8">
    <source>
        <dbReference type="PROSITE" id="PS50067"/>
    </source>
</evidence>
<dbReference type="PRINTS" id="PR00380">
    <property type="entry name" value="KINESINHEAVY"/>
</dbReference>
<keyword evidence="10" id="KW-1185">Reference proteome</keyword>
<evidence type="ECO:0000256" key="1">
    <source>
        <dbReference type="ARBA" id="ARBA00004245"/>
    </source>
</evidence>
<dbReference type="Proteomes" id="UP000494165">
    <property type="component" value="Unassembled WGS sequence"/>
</dbReference>
<evidence type="ECO:0000256" key="2">
    <source>
        <dbReference type="ARBA" id="ARBA00022741"/>
    </source>
</evidence>
<dbReference type="AlphaFoldDB" id="A0A8S1BPJ2"/>
<dbReference type="GO" id="GO:0007018">
    <property type="term" value="P:microtubule-based movement"/>
    <property type="evidence" value="ECO:0007669"/>
    <property type="project" value="InterPro"/>
</dbReference>
<dbReference type="GO" id="GO:0051256">
    <property type="term" value="P:mitotic spindle midzone assembly"/>
    <property type="evidence" value="ECO:0007669"/>
    <property type="project" value="TreeGrafter"/>
</dbReference>
<evidence type="ECO:0000256" key="7">
    <source>
        <dbReference type="SAM" id="MobiDB-lite"/>
    </source>
</evidence>
<dbReference type="InterPro" id="IPR038105">
    <property type="entry name" value="Kif23_Arf-bd_sf"/>
</dbReference>
<dbReference type="Gene3D" id="3.40.850.10">
    <property type="entry name" value="Kinesin motor domain"/>
    <property type="match status" value="1"/>
</dbReference>
<dbReference type="Pfam" id="PF03102">
    <property type="entry name" value="NeuB"/>
    <property type="match status" value="1"/>
</dbReference>
<dbReference type="FunFam" id="2.60.40.4330:FF:000002">
    <property type="entry name" value="Kinesin-like protein"/>
    <property type="match status" value="1"/>
</dbReference>
<feature type="compositionally biased region" description="Low complexity" evidence="7">
    <location>
        <begin position="999"/>
        <end position="1023"/>
    </location>
</feature>
<dbReference type="GO" id="GO:0005634">
    <property type="term" value="C:nucleus"/>
    <property type="evidence" value="ECO:0007669"/>
    <property type="project" value="TreeGrafter"/>
</dbReference>
<feature type="compositionally biased region" description="Polar residues" evidence="7">
    <location>
        <begin position="1133"/>
        <end position="1154"/>
    </location>
</feature>
<evidence type="ECO:0000256" key="6">
    <source>
        <dbReference type="SAM" id="Coils"/>
    </source>
</evidence>
<dbReference type="GO" id="GO:0008017">
    <property type="term" value="F:microtubule binding"/>
    <property type="evidence" value="ECO:0007669"/>
    <property type="project" value="InterPro"/>
</dbReference>
<dbReference type="InterPro" id="IPR013132">
    <property type="entry name" value="PseI/NeuA/B-like_N"/>
</dbReference>
<dbReference type="InterPro" id="IPR032384">
    <property type="entry name" value="Kif23_Arf-bd"/>
</dbReference>
<keyword evidence="4" id="KW-0963">Cytoplasm</keyword>
<keyword evidence="6" id="KW-0175">Coiled coil</keyword>
<gene>
    <name evidence="9" type="ORF">CLODIP_2_CD11329</name>
</gene>
<feature type="binding site" evidence="5">
    <location>
        <begin position="421"/>
        <end position="428"/>
    </location>
    <ligand>
        <name>ATP</name>
        <dbReference type="ChEBI" id="CHEBI:30616"/>
    </ligand>
</feature>